<dbReference type="RefSeq" id="WP_189542874.1">
    <property type="nucleotide sequence ID" value="NZ_BMZD01000010.1"/>
</dbReference>
<comment type="caution">
    <text evidence="2">The sequence shown here is derived from an EMBL/GenBank/DDBJ whole genome shotgun (WGS) entry which is preliminary data.</text>
</comment>
<evidence type="ECO:0000259" key="1">
    <source>
        <dbReference type="Pfam" id="PF10135"/>
    </source>
</evidence>
<dbReference type="InterPro" id="IPR019301">
    <property type="entry name" value="Flagellar_prot_FlgJ_N"/>
</dbReference>
<name>A0A918RQJ4_9SPHN</name>
<protein>
    <recommendedName>
        <fullName evidence="1">Flagellar protein FlgJ N-terminal domain-containing protein</fullName>
    </recommendedName>
</protein>
<keyword evidence="3" id="KW-1185">Reference proteome</keyword>
<accession>A0A918RQJ4</accession>
<evidence type="ECO:0000313" key="2">
    <source>
        <dbReference type="EMBL" id="GHA06641.1"/>
    </source>
</evidence>
<dbReference type="Proteomes" id="UP000634139">
    <property type="component" value="Unassembled WGS sequence"/>
</dbReference>
<reference evidence="2" key="1">
    <citation type="journal article" date="2014" name="Int. J. Syst. Evol. Microbiol.">
        <title>Complete genome sequence of Corynebacterium casei LMG S-19264T (=DSM 44701T), isolated from a smear-ripened cheese.</title>
        <authorList>
            <consortium name="US DOE Joint Genome Institute (JGI-PGF)"/>
            <person name="Walter F."/>
            <person name="Albersmeier A."/>
            <person name="Kalinowski J."/>
            <person name="Ruckert C."/>
        </authorList>
    </citation>
    <scope>NUCLEOTIDE SEQUENCE</scope>
    <source>
        <strain evidence="2">KCTC 32422</strain>
    </source>
</reference>
<dbReference type="EMBL" id="BMZD01000010">
    <property type="protein sequence ID" value="GHA06641.1"/>
    <property type="molecule type" value="Genomic_DNA"/>
</dbReference>
<gene>
    <name evidence="2" type="ORF">GCM10011617_29330</name>
</gene>
<proteinExistence type="predicted"/>
<dbReference type="Pfam" id="PF10135">
    <property type="entry name" value="Rod-binding"/>
    <property type="match status" value="1"/>
</dbReference>
<evidence type="ECO:0000313" key="3">
    <source>
        <dbReference type="Proteomes" id="UP000634139"/>
    </source>
</evidence>
<sequence>MNPVSAPLLATGSLVQNHGTDRDKLAAAARQFEAIFVRQMLAQARKADFGEPLFGGQALDTFRTMQDEHFADIAGKTGALGLAAQIEAQLARFVGGKA</sequence>
<feature type="domain" description="Flagellar protein FlgJ N-terminal" evidence="1">
    <location>
        <begin position="43"/>
        <end position="89"/>
    </location>
</feature>
<organism evidence="2 3">
    <name type="scientific">Novosphingobium arvoryzae</name>
    <dbReference type="NCBI Taxonomy" id="1256514"/>
    <lineage>
        <taxon>Bacteria</taxon>
        <taxon>Pseudomonadati</taxon>
        <taxon>Pseudomonadota</taxon>
        <taxon>Alphaproteobacteria</taxon>
        <taxon>Sphingomonadales</taxon>
        <taxon>Sphingomonadaceae</taxon>
        <taxon>Novosphingobium</taxon>
    </lineage>
</organism>
<reference evidence="2" key="2">
    <citation type="submission" date="2020-09" db="EMBL/GenBank/DDBJ databases">
        <authorList>
            <person name="Sun Q."/>
            <person name="Kim S."/>
        </authorList>
    </citation>
    <scope>NUCLEOTIDE SEQUENCE</scope>
    <source>
        <strain evidence="2">KCTC 32422</strain>
    </source>
</reference>
<dbReference type="AlphaFoldDB" id="A0A918RQJ4"/>